<feature type="compositionally biased region" description="Basic and acidic residues" evidence="2">
    <location>
        <begin position="350"/>
        <end position="368"/>
    </location>
</feature>
<reference evidence="5" key="3">
    <citation type="journal article" date="2011" name="Environ. Microbiol.">
        <title>A blueprint of ectoine metabolism from the genome of the industrial producer Halomonas elongata DSM 2581(T).</title>
        <authorList>
            <person name="Schwibbert K."/>
            <person name="Marin-Sanguino A."/>
            <person name="Bagyan I."/>
            <person name="Heidrich G."/>
            <person name="Lentzen G."/>
            <person name="Seitz H."/>
            <person name="Rampp M."/>
            <person name="Schuster S.C."/>
            <person name="Klenk H.P."/>
            <person name="Pfeiffer F."/>
            <person name="Oesterhelt D."/>
            <person name="Kunte H.J."/>
        </authorList>
    </citation>
    <scope>NUCLEOTIDE SEQUENCE [LARGE SCALE GENOMIC DNA]</scope>
    <source>
        <strain evidence="5">ATCC 33173 / DSM 2581 / NBRC 15536 / NCIMB 2198 / 1H9</strain>
    </source>
</reference>
<dbReference type="eggNOG" id="COG3566">
    <property type="taxonomic scope" value="Bacteria"/>
</dbReference>
<organism evidence="3 5">
    <name type="scientific">Halomonas elongata (strain ATCC 33173 / DSM 2581 / NBRC 15536 / NCIMB 2198 / 1H9)</name>
    <dbReference type="NCBI Taxonomy" id="768066"/>
    <lineage>
        <taxon>Bacteria</taxon>
        <taxon>Pseudomonadati</taxon>
        <taxon>Pseudomonadota</taxon>
        <taxon>Gammaproteobacteria</taxon>
        <taxon>Oceanospirillales</taxon>
        <taxon>Halomonadaceae</taxon>
        <taxon>Halomonas</taxon>
    </lineage>
</organism>
<evidence type="ECO:0000313" key="6">
    <source>
        <dbReference type="Proteomes" id="UP001322512"/>
    </source>
</evidence>
<dbReference type="Proteomes" id="UP000008707">
    <property type="component" value="Chromosome"/>
</dbReference>
<dbReference type="HOGENOM" id="CLU_049293_0_0_6"/>
<feature type="compositionally biased region" description="Basic and acidic residues" evidence="2">
    <location>
        <begin position="318"/>
        <end position="328"/>
    </location>
</feature>
<dbReference type="EMBL" id="CP139472">
    <property type="protein sequence ID" value="WPU48079.1"/>
    <property type="molecule type" value="Genomic_DNA"/>
</dbReference>
<keyword evidence="6" id="KW-1185">Reference proteome</keyword>
<dbReference type="KEGG" id="hel:HELO_2090"/>
<name>E1VAC8_HALED</name>
<dbReference type="STRING" id="768066.HELO_2090"/>
<protein>
    <submittedName>
        <fullName evidence="3">DUF2213 domain protein</fullName>
    </submittedName>
    <submittedName>
        <fullName evidence="4">DUF2213 domain-containing protein</fullName>
    </submittedName>
</protein>
<sequence>MSVYRYDRAPIKARFTEDGYLEDSPVLTRTGVFTYRDGKGGIRRELRRPEDVFSQDSLATYRNKPITKGHHGKVAASTVKKYQIGTVTSEGRQDGNDVTGDIVIHDPRVVKQDGWKELSVGYLVDTIEEPGEYNGERYDAIQTNIRVNHLAVVPEGRAGNARLNLDSADAEQMSDAADAATPTDDDEGDPIMDKVRLDNGIEYDAAPEVGHAYKQARADLDDAKTMLEQEKARADAAEQAKEEAENQAEQIKQDAVKQARARLELEAKAKEHKVEVKEDAADRDLKVSVIKAIRGDSVDLTDKEDAYIDAAYDYAVADADKRRDDAANQRKVSTGINQDGVPAKGGSAAEAREKMAARMRGEKVEDDQ</sequence>
<dbReference type="InterPro" id="IPR016913">
    <property type="entry name" value="UCP029215"/>
</dbReference>
<dbReference type="AlphaFoldDB" id="E1VAC8"/>
<feature type="coiled-coil region" evidence="1">
    <location>
        <begin position="213"/>
        <end position="280"/>
    </location>
</feature>
<dbReference type="Proteomes" id="UP001322512">
    <property type="component" value="Chromosome"/>
</dbReference>
<dbReference type="Pfam" id="PF09979">
    <property type="entry name" value="DUF2213"/>
    <property type="match status" value="1"/>
</dbReference>
<dbReference type="EMBL" id="FN869568">
    <property type="protein sequence ID" value="CBV41974.1"/>
    <property type="molecule type" value="Genomic_DNA"/>
</dbReference>
<keyword evidence="1" id="KW-0175">Coiled coil</keyword>
<reference evidence="4 6" key="4">
    <citation type="submission" date="2023-11" db="EMBL/GenBank/DDBJ databases">
        <title>MicrobeMod: A computational toolkit for identifying prokaryotic methylation and restriction-modification with nanopore sequencing.</title>
        <authorList>
            <person name="Crits-Christoph A."/>
            <person name="Kang S.C."/>
            <person name="Lee H."/>
            <person name="Ostrov N."/>
        </authorList>
    </citation>
    <scope>NUCLEOTIDE SEQUENCE [LARGE SCALE GENOMIC DNA]</scope>
    <source>
        <strain evidence="4 6">ATCC 33173</strain>
    </source>
</reference>
<dbReference type="OrthoDB" id="9813763at2"/>
<evidence type="ECO:0000256" key="1">
    <source>
        <dbReference type="SAM" id="Coils"/>
    </source>
</evidence>
<dbReference type="PIRSF" id="PIRSF029215">
    <property type="entry name" value="UCP029215"/>
    <property type="match status" value="1"/>
</dbReference>
<evidence type="ECO:0000313" key="3">
    <source>
        <dbReference type="EMBL" id="CBV41974.1"/>
    </source>
</evidence>
<accession>E1VAC8</accession>
<evidence type="ECO:0000313" key="4">
    <source>
        <dbReference type="EMBL" id="WPU48079.1"/>
    </source>
</evidence>
<reference evidence="3" key="2">
    <citation type="submission" date="2010-05" db="EMBL/GenBank/DDBJ databases">
        <title>Revision and reannotation of the Halomonas elongata DSM 2581(T) genome.</title>
        <authorList>
            <person name="Pfeiffer F."/>
            <person name="Bagyan I."/>
            <person name="Alfaro-Espinoza G."/>
            <person name="Zamora-Lagos M.A."/>
            <person name="Habermann B."/>
            <person name="Oesterhelt D."/>
            <person name="Kunte H.J."/>
        </authorList>
    </citation>
    <scope>NUCLEOTIDE SEQUENCE</scope>
    <source>
        <strain evidence="3">Type strain: DSM 2581</strain>
    </source>
</reference>
<evidence type="ECO:0000256" key="2">
    <source>
        <dbReference type="SAM" id="MobiDB-lite"/>
    </source>
</evidence>
<dbReference type="GeneID" id="91009359"/>
<dbReference type="RefSeq" id="WP_013331846.1">
    <property type="nucleotide sequence ID" value="NC_014532.2"/>
</dbReference>
<feature type="region of interest" description="Disordered" evidence="2">
    <location>
        <begin position="318"/>
        <end position="368"/>
    </location>
</feature>
<gene>
    <name evidence="3" type="ordered locus">HELO_2090</name>
    <name evidence="4" type="ORF">SR933_04115</name>
</gene>
<reference evidence="3" key="1">
    <citation type="journal article" date="2010" name="Environ. Microbiol.">
        <title>A blueprint of ectoine metabolism from the genome of the industrial producer Halomonas elongata DSM 2581(T).</title>
        <authorList>
            <person name="Schwibbert K."/>
            <person name="Marin-Sanguino A."/>
            <person name="Bagyan I."/>
            <person name="Heidrich G."/>
            <person name="Lentzen G."/>
            <person name="Seitz H."/>
            <person name="Rampp M."/>
            <person name="Schuster S.C."/>
            <person name="Klenk H.P."/>
            <person name="Pfeiffer F."/>
            <person name="Oesterhelt D."/>
            <person name="Kunte H.J."/>
        </authorList>
    </citation>
    <scope>NUCLEOTIDE SEQUENCE</scope>
    <source>
        <strain evidence="3">Type strain: DSM 2581</strain>
    </source>
</reference>
<proteinExistence type="predicted"/>
<evidence type="ECO:0000313" key="5">
    <source>
        <dbReference type="Proteomes" id="UP000008707"/>
    </source>
</evidence>
<feature type="region of interest" description="Disordered" evidence="2">
    <location>
        <begin position="170"/>
        <end position="190"/>
    </location>
</feature>